<name>A0A4R3KT61_9SPHI</name>
<comment type="caution">
    <text evidence="2">The sequence shown here is derived from an EMBL/GenBank/DDBJ whole genome shotgun (WGS) entry which is preliminary data.</text>
</comment>
<keyword evidence="1" id="KW-1133">Transmembrane helix</keyword>
<gene>
    <name evidence="2" type="ORF">EDD80_10348</name>
</gene>
<sequence>MKIDFKLVDALKENFGENGARNFISLLEEKIKMIYQDKLATRNDIALLKSDIRQLEGNISLLKAEVKGDTTALKLEIANSYKSLLKWLISMLAPLYIALAGFIITLLIKIL</sequence>
<dbReference type="Proteomes" id="UP000295807">
    <property type="component" value="Unassembled WGS sequence"/>
</dbReference>
<evidence type="ECO:0000313" key="2">
    <source>
        <dbReference type="EMBL" id="TCS88187.1"/>
    </source>
</evidence>
<accession>A0A4R3KT61</accession>
<reference evidence="2 3" key="1">
    <citation type="submission" date="2019-03" db="EMBL/GenBank/DDBJ databases">
        <title>Genomic Encyclopedia of Type Strains, Phase IV (KMG-IV): sequencing the most valuable type-strain genomes for metagenomic binning, comparative biology and taxonomic classification.</title>
        <authorList>
            <person name="Goeker M."/>
        </authorList>
    </citation>
    <scope>NUCLEOTIDE SEQUENCE [LARGE SCALE GENOMIC DNA]</scope>
    <source>
        <strain evidence="2 3">DSM 21100</strain>
    </source>
</reference>
<feature type="transmembrane region" description="Helical" evidence="1">
    <location>
        <begin position="84"/>
        <end position="108"/>
    </location>
</feature>
<protein>
    <recommendedName>
        <fullName evidence="4">DUF1640 domain-containing protein</fullName>
    </recommendedName>
</protein>
<proteinExistence type="predicted"/>
<keyword evidence="3" id="KW-1185">Reference proteome</keyword>
<keyword evidence="1" id="KW-0812">Transmembrane</keyword>
<dbReference type="RefSeq" id="WP_132128421.1">
    <property type="nucleotide sequence ID" value="NZ_CP042432.1"/>
</dbReference>
<evidence type="ECO:0008006" key="4">
    <source>
        <dbReference type="Google" id="ProtNLM"/>
    </source>
</evidence>
<dbReference type="AlphaFoldDB" id="A0A4R3KT61"/>
<organism evidence="2 3">
    <name type="scientific">Anseongella ginsenosidimutans</name>
    <dbReference type="NCBI Taxonomy" id="496056"/>
    <lineage>
        <taxon>Bacteria</taxon>
        <taxon>Pseudomonadati</taxon>
        <taxon>Bacteroidota</taxon>
        <taxon>Sphingobacteriia</taxon>
        <taxon>Sphingobacteriales</taxon>
        <taxon>Sphingobacteriaceae</taxon>
        <taxon>Anseongella</taxon>
    </lineage>
</organism>
<evidence type="ECO:0000256" key="1">
    <source>
        <dbReference type="SAM" id="Phobius"/>
    </source>
</evidence>
<keyword evidence="1" id="KW-0472">Membrane</keyword>
<evidence type="ECO:0000313" key="3">
    <source>
        <dbReference type="Proteomes" id="UP000295807"/>
    </source>
</evidence>
<dbReference type="EMBL" id="SMAD01000003">
    <property type="protein sequence ID" value="TCS88187.1"/>
    <property type="molecule type" value="Genomic_DNA"/>
</dbReference>